<proteinExistence type="predicted"/>
<evidence type="ECO:0000313" key="4">
    <source>
        <dbReference type="EMBL" id="OLP77733.1"/>
    </source>
</evidence>
<name>A0A1Q9C480_SYMMI</name>
<dbReference type="GO" id="GO:0008270">
    <property type="term" value="F:zinc ion binding"/>
    <property type="evidence" value="ECO:0007669"/>
    <property type="project" value="UniProtKB-KW"/>
</dbReference>
<dbReference type="SMART" id="SM00184">
    <property type="entry name" value="RING"/>
    <property type="match status" value="1"/>
</dbReference>
<feature type="compositionally biased region" description="Polar residues" evidence="2">
    <location>
        <begin position="232"/>
        <end position="244"/>
    </location>
</feature>
<keyword evidence="1" id="KW-0479">Metal-binding</keyword>
<comment type="caution">
    <text evidence="4">The sequence shown here is derived from an EMBL/GenBank/DDBJ whole genome shotgun (WGS) entry which is preliminary data.</text>
</comment>
<dbReference type="Gene3D" id="3.30.40.10">
    <property type="entry name" value="Zinc/RING finger domain, C3HC4 (zinc finger)"/>
    <property type="match status" value="1"/>
</dbReference>
<organism evidence="4 5">
    <name type="scientific">Symbiodinium microadriaticum</name>
    <name type="common">Dinoflagellate</name>
    <name type="synonym">Zooxanthella microadriatica</name>
    <dbReference type="NCBI Taxonomy" id="2951"/>
    <lineage>
        <taxon>Eukaryota</taxon>
        <taxon>Sar</taxon>
        <taxon>Alveolata</taxon>
        <taxon>Dinophyceae</taxon>
        <taxon>Suessiales</taxon>
        <taxon>Symbiodiniaceae</taxon>
        <taxon>Symbiodinium</taxon>
    </lineage>
</organism>
<accession>A0A1Q9C480</accession>
<keyword evidence="1" id="KW-0862">Zinc</keyword>
<gene>
    <name evidence="4" type="ORF">AK812_SmicGene42171</name>
</gene>
<feature type="region of interest" description="Disordered" evidence="2">
    <location>
        <begin position="93"/>
        <end position="112"/>
    </location>
</feature>
<dbReference type="EMBL" id="LSRX01001720">
    <property type="protein sequence ID" value="OLP77733.1"/>
    <property type="molecule type" value="Genomic_DNA"/>
</dbReference>
<dbReference type="InterPro" id="IPR001841">
    <property type="entry name" value="Znf_RING"/>
</dbReference>
<evidence type="ECO:0000256" key="1">
    <source>
        <dbReference type="PROSITE-ProRule" id="PRU00175"/>
    </source>
</evidence>
<dbReference type="PROSITE" id="PS50089">
    <property type="entry name" value="ZF_RING_2"/>
    <property type="match status" value="1"/>
</dbReference>
<dbReference type="AlphaFoldDB" id="A0A1Q9C480"/>
<evidence type="ECO:0000259" key="3">
    <source>
        <dbReference type="PROSITE" id="PS50089"/>
    </source>
</evidence>
<feature type="compositionally biased region" description="Polar residues" evidence="2">
    <location>
        <begin position="93"/>
        <end position="104"/>
    </location>
</feature>
<dbReference type="Pfam" id="PF13639">
    <property type="entry name" value="zf-RING_2"/>
    <property type="match status" value="1"/>
</dbReference>
<dbReference type="Proteomes" id="UP000186817">
    <property type="component" value="Unassembled WGS sequence"/>
</dbReference>
<keyword evidence="5" id="KW-1185">Reference proteome</keyword>
<sequence>MEVTACSYSVKKLFSYRCHEAIRREEFGGWAAVIVSRTSIVQPHLQPFQTGVWMRRSTTLIQCGAKIFASPRVCGRMQSAWCGRKKRSKSQGFSVAAQGQQQANHGPGPLSEGTTCPLHMPASQIRREIMKLQYREVTPEDYELLCLLDESLPKKNTLPEALLQALPLVPAADCGSKVCQVCLLELGDCKVPQLPCGHAFHFECACKWFTSCSARCPVCQVSILDPPVAPPSTVTDSAPASSETKSPDSRSWLRRGEESDSEAV</sequence>
<feature type="region of interest" description="Disordered" evidence="2">
    <location>
        <begin position="230"/>
        <end position="264"/>
    </location>
</feature>
<keyword evidence="1" id="KW-0863">Zinc-finger</keyword>
<feature type="domain" description="RING-type" evidence="3">
    <location>
        <begin position="179"/>
        <end position="220"/>
    </location>
</feature>
<dbReference type="SUPFAM" id="SSF57850">
    <property type="entry name" value="RING/U-box"/>
    <property type="match status" value="1"/>
</dbReference>
<evidence type="ECO:0000313" key="5">
    <source>
        <dbReference type="Proteomes" id="UP000186817"/>
    </source>
</evidence>
<protein>
    <recommendedName>
        <fullName evidence="3">RING-type domain-containing protein</fullName>
    </recommendedName>
</protein>
<dbReference type="InterPro" id="IPR013083">
    <property type="entry name" value="Znf_RING/FYVE/PHD"/>
</dbReference>
<dbReference type="OrthoDB" id="8062037at2759"/>
<evidence type="ECO:0000256" key="2">
    <source>
        <dbReference type="SAM" id="MobiDB-lite"/>
    </source>
</evidence>
<reference evidence="4 5" key="1">
    <citation type="submission" date="2016-02" db="EMBL/GenBank/DDBJ databases">
        <title>Genome analysis of coral dinoflagellate symbionts highlights evolutionary adaptations to a symbiotic lifestyle.</title>
        <authorList>
            <person name="Aranda M."/>
            <person name="Li Y."/>
            <person name="Liew Y.J."/>
            <person name="Baumgarten S."/>
            <person name="Simakov O."/>
            <person name="Wilson M."/>
            <person name="Piel J."/>
            <person name="Ashoor H."/>
            <person name="Bougouffa S."/>
            <person name="Bajic V.B."/>
            <person name="Ryu T."/>
            <person name="Ravasi T."/>
            <person name="Bayer T."/>
            <person name="Micklem G."/>
            <person name="Kim H."/>
            <person name="Bhak J."/>
            <person name="Lajeunesse T.C."/>
            <person name="Voolstra C.R."/>
        </authorList>
    </citation>
    <scope>NUCLEOTIDE SEQUENCE [LARGE SCALE GENOMIC DNA]</scope>
    <source>
        <strain evidence="4 5">CCMP2467</strain>
    </source>
</reference>